<keyword evidence="2" id="KW-1185">Reference proteome</keyword>
<name>A0ACC1WVV5_MELAZ</name>
<gene>
    <name evidence="1" type="ORF">OWV82_023004</name>
</gene>
<accession>A0ACC1WVV5</accession>
<proteinExistence type="predicted"/>
<sequence>MAASIASKPFLVAVRTDGLLGPLLPSDLRRHPSPTVHILIRSRIPKKLQVEAAGSSFGTHFRVTTFGESHGGDVGCIIDGCPPRIPLSQADMQFDLDRR</sequence>
<reference evidence="1 2" key="1">
    <citation type="journal article" date="2023" name="Science">
        <title>Complex scaffold remodeling in plant triterpene biosynthesis.</title>
        <authorList>
            <person name="De La Pena R."/>
            <person name="Hodgson H."/>
            <person name="Liu J.C."/>
            <person name="Stephenson M.J."/>
            <person name="Martin A.C."/>
            <person name="Owen C."/>
            <person name="Harkess A."/>
            <person name="Leebens-Mack J."/>
            <person name="Jimenez L.E."/>
            <person name="Osbourn A."/>
            <person name="Sattely E.S."/>
        </authorList>
    </citation>
    <scope>NUCLEOTIDE SEQUENCE [LARGE SCALE GENOMIC DNA]</scope>
    <source>
        <strain evidence="2">cv. JPN11</strain>
        <tissue evidence="1">Leaf</tissue>
    </source>
</reference>
<protein>
    <submittedName>
        <fullName evidence="1">Chorismate synthase</fullName>
    </submittedName>
</protein>
<dbReference type="EMBL" id="CM051406">
    <property type="protein sequence ID" value="KAJ4703049.1"/>
    <property type="molecule type" value="Genomic_DNA"/>
</dbReference>
<comment type="caution">
    <text evidence="1">The sequence shown here is derived from an EMBL/GenBank/DDBJ whole genome shotgun (WGS) entry which is preliminary data.</text>
</comment>
<evidence type="ECO:0000313" key="1">
    <source>
        <dbReference type="EMBL" id="KAJ4703049.1"/>
    </source>
</evidence>
<dbReference type="Proteomes" id="UP001164539">
    <property type="component" value="Chromosome 13"/>
</dbReference>
<evidence type="ECO:0000313" key="2">
    <source>
        <dbReference type="Proteomes" id="UP001164539"/>
    </source>
</evidence>
<organism evidence="1 2">
    <name type="scientific">Melia azedarach</name>
    <name type="common">Chinaberry tree</name>
    <dbReference type="NCBI Taxonomy" id="155640"/>
    <lineage>
        <taxon>Eukaryota</taxon>
        <taxon>Viridiplantae</taxon>
        <taxon>Streptophyta</taxon>
        <taxon>Embryophyta</taxon>
        <taxon>Tracheophyta</taxon>
        <taxon>Spermatophyta</taxon>
        <taxon>Magnoliopsida</taxon>
        <taxon>eudicotyledons</taxon>
        <taxon>Gunneridae</taxon>
        <taxon>Pentapetalae</taxon>
        <taxon>rosids</taxon>
        <taxon>malvids</taxon>
        <taxon>Sapindales</taxon>
        <taxon>Meliaceae</taxon>
        <taxon>Melia</taxon>
    </lineage>
</organism>